<proteinExistence type="predicted"/>
<feature type="region of interest" description="Disordered" evidence="1">
    <location>
        <begin position="119"/>
        <end position="154"/>
    </location>
</feature>
<sequence>MGSPRVLAPLELLSSSLGPSPLSEVLGCLAVRIMVASSSPVRSMTWDGCSGTCVPVNSSMNKRSGQVAGPNCSICLNRWVPYRACPDSVNSPLGVGMSEMSDKLSRVLSARSAGELVQSLESEESLLPEEPVCQHPRRDNRSRSHQTGRSCSWGNRKMKRGITFSELLEHFKRGLQRSVISKVVGNSQQDCANFEDENGKTEAPTPYL</sequence>
<evidence type="ECO:0000256" key="1">
    <source>
        <dbReference type="SAM" id="MobiDB-lite"/>
    </source>
</evidence>
<dbReference type="Proteomes" id="UP001187192">
    <property type="component" value="Unassembled WGS sequence"/>
</dbReference>
<gene>
    <name evidence="2" type="ORF">TIFTF001_020401</name>
</gene>
<evidence type="ECO:0000313" key="2">
    <source>
        <dbReference type="EMBL" id="GMN51256.1"/>
    </source>
</evidence>
<accession>A0AA88AU02</accession>
<reference evidence="2" key="1">
    <citation type="submission" date="2023-07" db="EMBL/GenBank/DDBJ databases">
        <title>draft genome sequence of fig (Ficus carica).</title>
        <authorList>
            <person name="Takahashi T."/>
            <person name="Nishimura K."/>
        </authorList>
    </citation>
    <scope>NUCLEOTIDE SEQUENCE</scope>
</reference>
<comment type="caution">
    <text evidence="2">The sequence shown here is derived from an EMBL/GenBank/DDBJ whole genome shotgun (WGS) entry which is preliminary data.</text>
</comment>
<protein>
    <submittedName>
        <fullName evidence="2">Uncharacterized protein</fullName>
    </submittedName>
</protein>
<dbReference type="EMBL" id="BTGU01000037">
    <property type="protein sequence ID" value="GMN51256.1"/>
    <property type="molecule type" value="Genomic_DNA"/>
</dbReference>
<dbReference type="AlphaFoldDB" id="A0AA88AU02"/>
<organism evidence="2 3">
    <name type="scientific">Ficus carica</name>
    <name type="common">Common fig</name>
    <dbReference type="NCBI Taxonomy" id="3494"/>
    <lineage>
        <taxon>Eukaryota</taxon>
        <taxon>Viridiplantae</taxon>
        <taxon>Streptophyta</taxon>
        <taxon>Embryophyta</taxon>
        <taxon>Tracheophyta</taxon>
        <taxon>Spermatophyta</taxon>
        <taxon>Magnoliopsida</taxon>
        <taxon>eudicotyledons</taxon>
        <taxon>Gunneridae</taxon>
        <taxon>Pentapetalae</taxon>
        <taxon>rosids</taxon>
        <taxon>fabids</taxon>
        <taxon>Rosales</taxon>
        <taxon>Moraceae</taxon>
        <taxon>Ficeae</taxon>
        <taxon>Ficus</taxon>
    </lineage>
</organism>
<evidence type="ECO:0000313" key="3">
    <source>
        <dbReference type="Proteomes" id="UP001187192"/>
    </source>
</evidence>
<name>A0AA88AU02_FICCA</name>
<keyword evidence="3" id="KW-1185">Reference proteome</keyword>